<reference evidence="1" key="1">
    <citation type="submission" date="2023-09" db="EMBL/GenBank/DDBJ databases">
        <title>First report of Pseudomonas coleopterorum DJ13 causing leaf spot on Rhododendron pulchrum Sweet in China.</title>
        <authorList>
            <person name="Zhang Y."/>
        </authorList>
    </citation>
    <scope>NUCLEOTIDE SEQUENCE</scope>
    <source>
        <strain evidence="1">DJ13</strain>
    </source>
</reference>
<sequence>MTSKRIANQSLTRPVLETRRQVVSAVICAYPGGRECAAARLGLPLKKFDNHAYESAGSRPLTDEQILLLEQEAGTHHLADYITALYRGVFVALADPEELDNLDLYARSVKTAAKRGAVDAMLAEALKDGAIDAREIEQILAAHRAHVAARHEEINAVITLHRQ</sequence>
<accession>A0AAJ6M277</accession>
<protein>
    <submittedName>
        <fullName evidence="1">YmfL family putative regulatory protein</fullName>
    </submittedName>
</protein>
<dbReference type="InterPro" id="IPR048188">
    <property type="entry name" value="YmfL-like"/>
</dbReference>
<dbReference type="Proteomes" id="UP001258207">
    <property type="component" value="Chromosome"/>
</dbReference>
<evidence type="ECO:0000313" key="1">
    <source>
        <dbReference type="EMBL" id="WNC11628.1"/>
    </source>
</evidence>
<name>A0AAJ6M277_9PSED</name>
<evidence type="ECO:0000313" key="2">
    <source>
        <dbReference type="Proteomes" id="UP001258207"/>
    </source>
</evidence>
<dbReference type="NCBIfam" id="NF041471">
    <property type="entry name" value="phage_reg_YmfL"/>
    <property type="match status" value="1"/>
</dbReference>
<gene>
    <name evidence="1" type="ORF">RI108_09570</name>
</gene>
<dbReference type="RefSeq" id="WP_310792892.1">
    <property type="nucleotide sequence ID" value="NZ_CP134081.1"/>
</dbReference>
<dbReference type="AlphaFoldDB" id="A0AAJ6M277"/>
<dbReference type="EMBL" id="CP134081">
    <property type="protein sequence ID" value="WNC11628.1"/>
    <property type="molecule type" value="Genomic_DNA"/>
</dbReference>
<proteinExistence type="predicted"/>
<organism evidence="1 2">
    <name type="scientific">Pseudomonas coleopterorum</name>
    <dbReference type="NCBI Taxonomy" id="1605838"/>
    <lineage>
        <taxon>Bacteria</taxon>
        <taxon>Pseudomonadati</taxon>
        <taxon>Pseudomonadota</taxon>
        <taxon>Gammaproteobacteria</taxon>
        <taxon>Pseudomonadales</taxon>
        <taxon>Pseudomonadaceae</taxon>
        <taxon>Pseudomonas</taxon>
    </lineage>
</organism>